<keyword evidence="6" id="KW-1185">Reference proteome</keyword>
<dbReference type="Gene3D" id="1.25.40.10">
    <property type="entry name" value="Tetratricopeptide repeat domain"/>
    <property type="match status" value="2"/>
</dbReference>
<dbReference type="InterPro" id="IPR019734">
    <property type="entry name" value="TPR_rpt"/>
</dbReference>
<dbReference type="InterPro" id="IPR011990">
    <property type="entry name" value="TPR-like_helical_dom_sf"/>
</dbReference>
<keyword evidence="4" id="KW-0175">Coiled coil</keyword>
<reference evidence="6" key="1">
    <citation type="submission" date="2015-11" db="EMBL/GenBank/DDBJ databases">
        <authorList>
            <person name="Varghese N."/>
        </authorList>
    </citation>
    <scope>NUCLEOTIDE SEQUENCE [LARGE SCALE GENOMIC DNA]</scope>
</reference>
<evidence type="ECO:0000313" key="6">
    <source>
        <dbReference type="Proteomes" id="UP000320623"/>
    </source>
</evidence>
<evidence type="ECO:0000256" key="1">
    <source>
        <dbReference type="ARBA" id="ARBA00022737"/>
    </source>
</evidence>
<organism evidence="5 6">
    <name type="scientific">Candidatus Thermokryptus mobilis</name>
    <dbReference type="NCBI Taxonomy" id="1643428"/>
    <lineage>
        <taxon>Bacteria</taxon>
        <taxon>Pseudomonadati</taxon>
        <taxon>Candidatus Kryptoniota</taxon>
        <taxon>Candidatus Thermokryptus</taxon>
    </lineage>
</organism>
<keyword evidence="1" id="KW-0677">Repeat</keyword>
<dbReference type="SUPFAM" id="SSF48452">
    <property type="entry name" value="TPR-like"/>
    <property type="match status" value="1"/>
</dbReference>
<gene>
    <name evidence="5" type="ORF">JGI1_01764</name>
</gene>
<dbReference type="Pfam" id="PF13176">
    <property type="entry name" value="TPR_7"/>
    <property type="match status" value="1"/>
</dbReference>
<dbReference type="GO" id="GO:0006620">
    <property type="term" value="P:post-translational protein targeting to endoplasmic reticulum membrane"/>
    <property type="evidence" value="ECO:0007669"/>
    <property type="project" value="TreeGrafter"/>
</dbReference>
<feature type="repeat" description="TPR" evidence="3">
    <location>
        <begin position="27"/>
        <end position="60"/>
    </location>
</feature>
<dbReference type="STRING" id="1643428.GCA_001442855_01728"/>
<dbReference type="Proteomes" id="UP000320623">
    <property type="component" value="Unassembled WGS sequence"/>
</dbReference>
<dbReference type="OrthoDB" id="9791784at2"/>
<dbReference type="GO" id="GO:0060090">
    <property type="term" value="F:molecular adaptor activity"/>
    <property type="evidence" value="ECO:0007669"/>
    <property type="project" value="TreeGrafter"/>
</dbReference>
<feature type="coiled-coil region" evidence="4">
    <location>
        <begin position="163"/>
        <end position="197"/>
    </location>
</feature>
<dbReference type="GO" id="GO:0072380">
    <property type="term" value="C:TRC complex"/>
    <property type="evidence" value="ECO:0007669"/>
    <property type="project" value="TreeGrafter"/>
</dbReference>
<proteinExistence type="predicted"/>
<dbReference type="SMART" id="SM00028">
    <property type="entry name" value="TPR"/>
    <property type="match status" value="3"/>
</dbReference>
<dbReference type="InterPro" id="IPR047150">
    <property type="entry name" value="SGT"/>
</dbReference>
<evidence type="ECO:0000313" key="5">
    <source>
        <dbReference type="EMBL" id="CUU07328.1"/>
    </source>
</evidence>
<feature type="repeat" description="TPR" evidence="3">
    <location>
        <begin position="61"/>
        <end position="94"/>
    </location>
</feature>
<evidence type="ECO:0000256" key="2">
    <source>
        <dbReference type="ARBA" id="ARBA00022803"/>
    </source>
</evidence>
<protein>
    <submittedName>
        <fullName evidence="5">Tetratricopeptide repeat-containing protein</fullName>
    </submittedName>
</protein>
<keyword evidence="2 3" id="KW-0802">TPR repeat</keyword>
<dbReference type="GO" id="GO:0016020">
    <property type="term" value="C:membrane"/>
    <property type="evidence" value="ECO:0007669"/>
    <property type="project" value="TreeGrafter"/>
</dbReference>
<evidence type="ECO:0000256" key="4">
    <source>
        <dbReference type="SAM" id="Coils"/>
    </source>
</evidence>
<dbReference type="PROSITE" id="PS50005">
    <property type="entry name" value="TPR"/>
    <property type="match status" value="3"/>
</dbReference>
<dbReference type="PANTHER" id="PTHR45831:SF5">
    <property type="entry name" value="STI1 DOMAIN-CONTAINING PROTEIN"/>
    <property type="match status" value="1"/>
</dbReference>
<dbReference type="PANTHER" id="PTHR45831">
    <property type="entry name" value="LD24721P"/>
    <property type="match status" value="1"/>
</dbReference>
<feature type="coiled-coil region" evidence="4">
    <location>
        <begin position="240"/>
        <end position="267"/>
    </location>
</feature>
<sequence length="267" mass="30387">MGANFFIEKVRSEIKKIEKFIDLNPESPLLVRLASLYLEVGDVDKAISLCSRAVQIYPEYSTAHLVMARCYIELGAYSKALAELNRVAEILPDSKFVVDLISKISLKRRKQPTAIKGTSEKVQEEINLPDISEVDLVISDEVEGSSDTKVGDFEEDVFEVPSLDEKKEKVETQASYLEELIRQIEAGKSKVRNEVKQDKGVEVERELSYDDMNIVTPALAQILAGQGAYEEAIKIYKKLIEQRPQEKEKYEDEIRKLEEKMKNEDHA</sequence>
<feature type="repeat" description="TPR" evidence="3">
    <location>
        <begin position="213"/>
        <end position="246"/>
    </location>
</feature>
<dbReference type="Pfam" id="PF14559">
    <property type="entry name" value="TPR_19"/>
    <property type="match status" value="1"/>
</dbReference>
<name>A0A0S4N8N7_9BACT</name>
<accession>A0A0S4N8N7</accession>
<evidence type="ECO:0000256" key="3">
    <source>
        <dbReference type="PROSITE-ProRule" id="PRU00339"/>
    </source>
</evidence>
<dbReference type="RefSeq" id="WP_140945493.1">
    <property type="nucleotide sequence ID" value="NZ_FAOO01000013.1"/>
</dbReference>
<dbReference type="AlphaFoldDB" id="A0A0S4N8N7"/>
<dbReference type="EMBL" id="FAOO01000013">
    <property type="protein sequence ID" value="CUU07328.1"/>
    <property type="molecule type" value="Genomic_DNA"/>
</dbReference>